<dbReference type="InterPro" id="IPR008160">
    <property type="entry name" value="Collagen"/>
</dbReference>
<feature type="transmembrane region" description="Helical" evidence="3">
    <location>
        <begin position="17"/>
        <end position="40"/>
    </location>
</feature>
<feature type="region of interest" description="Disordered" evidence="2">
    <location>
        <begin position="195"/>
        <end position="226"/>
    </location>
</feature>
<dbReference type="EMBL" id="UYWY01019357">
    <property type="protein sequence ID" value="VDM36579.1"/>
    <property type="molecule type" value="Genomic_DNA"/>
</dbReference>
<evidence type="ECO:0000313" key="5">
    <source>
        <dbReference type="EMBL" id="VDM36579.1"/>
    </source>
</evidence>
<organism evidence="6 7">
    <name type="scientific">Toxocara canis</name>
    <name type="common">Canine roundworm</name>
    <dbReference type="NCBI Taxonomy" id="6265"/>
    <lineage>
        <taxon>Eukaryota</taxon>
        <taxon>Metazoa</taxon>
        <taxon>Ecdysozoa</taxon>
        <taxon>Nematoda</taxon>
        <taxon>Chromadorea</taxon>
        <taxon>Rhabditida</taxon>
        <taxon>Spirurina</taxon>
        <taxon>Ascaridomorpha</taxon>
        <taxon>Ascaridoidea</taxon>
        <taxon>Toxocaridae</taxon>
        <taxon>Toxocara</taxon>
    </lineage>
</organism>
<dbReference type="InterPro" id="IPR002486">
    <property type="entry name" value="Col_cuticle_N"/>
</dbReference>
<evidence type="ECO:0000256" key="3">
    <source>
        <dbReference type="SAM" id="Phobius"/>
    </source>
</evidence>
<feature type="region of interest" description="Disordered" evidence="2">
    <location>
        <begin position="284"/>
        <end position="320"/>
    </location>
</feature>
<evidence type="ECO:0000256" key="1">
    <source>
        <dbReference type="ARBA" id="ARBA00022737"/>
    </source>
</evidence>
<keyword evidence="3" id="KW-0472">Membrane</keyword>
<dbReference type="AlphaFoldDB" id="A0A183UAC5"/>
<dbReference type="WBParaSite" id="TCNE_0000544501-mRNA-1">
    <property type="protein sequence ID" value="TCNE_0000544501-mRNA-1"/>
    <property type="gene ID" value="TCNE_0000544501"/>
</dbReference>
<evidence type="ECO:0000259" key="4">
    <source>
        <dbReference type="SMART" id="SM01088"/>
    </source>
</evidence>
<dbReference type="PANTHER" id="PTHR24637:SF421">
    <property type="entry name" value="CUTICLE COLLAGEN DPY-2"/>
    <property type="match status" value="1"/>
</dbReference>
<keyword evidence="1" id="KW-0677">Repeat</keyword>
<reference evidence="7" key="1">
    <citation type="submission" date="2016-06" db="UniProtKB">
        <authorList>
            <consortium name="WormBaseParasite"/>
        </authorList>
    </citation>
    <scope>IDENTIFICATION</scope>
</reference>
<feature type="domain" description="Nematode cuticle collagen N-terminal" evidence="4">
    <location>
        <begin position="16"/>
        <end position="68"/>
    </location>
</feature>
<proteinExistence type="predicted"/>
<dbReference type="Pfam" id="PF01484">
    <property type="entry name" value="Col_cuticle_N"/>
    <property type="match status" value="1"/>
</dbReference>
<feature type="region of interest" description="Disordered" evidence="2">
    <location>
        <begin position="143"/>
        <end position="177"/>
    </location>
</feature>
<name>A0A183UAC5_TOXCA</name>
<evidence type="ECO:0000313" key="7">
    <source>
        <dbReference type="WBParaSite" id="TCNE_0000544501-mRNA-1"/>
    </source>
</evidence>
<feature type="compositionally biased region" description="Low complexity" evidence="2">
    <location>
        <begin position="303"/>
        <end position="313"/>
    </location>
</feature>
<dbReference type="Pfam" id="PF01391">
    <property type="entry name" value="Collagen"/>
    <property type="match status" value="2"/>
</dbReference>
<keyword evidence="6" id="KW-1185">Reference proteome</keyword>
<evidence type="ECO:0000313" key="6">
    <source>
        <dbReference type="Proteomes" id="UP000050794"/>
    </source>
</evidence>
<sequence length="382" mass="40061">MRDRNELLEEAHYVERLAFWCSVVGTLSVTACVVIIPLLFQQANILQAEISEEIAFCGTRSKLLWKRIDEVDADDFLEGAFRRAKREESDAIEIFRVQNDKDDQRDTRATQKRTAKYVEVGPVSQTISTVMAHKESCCSCGVGQPGPPGPPGNQGEPGQDGTPGMDGTPGADAPNPIQTPIDWCYACPEAPAGPRGAMGPKGPPGPCGEPGIDGFPGDVGDCGEPGPMGPPGPCGLMGPKGLCGQPGVLVKVLMPPGPPGLPGIPGIIGLPGLCGPPGMDGMPGPPGPPGDKGFPGRNGFNGLDGPPGLPGMDGPKGDCSHCPLPRTPAAVDETQTKVLMCWITNPHKDEFYPRLYETALAAGIALVKRSSCLIIERSRYLS</sequence>
<accession>A0A183UAC5</accession>
<dbReference type="Proteomes" id="UP000050794">
    <property type="component" value="Unassembled WGS sequence"/>
</dbReference>
<reference evidence="5 6" key="2">
    <citation type="submission" date="2018-11" db="EMBL/GenBank/DDBJ databases">
        <authorList>
            <consortium name="Pathogen Informatics"/>
        </authorList>
    </citation>
    <scope>NUCLEOTIDE SEQUENCE [LARGE SCALE GENOMIC DNA]</scope>
</reference>
<keyword evidence="3" id="KW-1133">Transmembrane helix</keyword>
<protein>
    <submittedName>
        <fullName evidence="7">Collagen alpha-5(VI) chain</fullName>
    </submittedName>
</protein>
<dbReference type="PROSITE" id="PS51257">
    <property type="entry name" value="PROKAR_LIPOPROTEIN"/>
    <property type="match status" value="1"/>
</dbReference>
<evidence type="ECO:0000256" key="2">
    <source>
        <dbReference type="SAM" id="MobiDB-lite"/>
    </source>
</evidence>
<gene>
    <name evidence="5" type="ORF">TCNE_LOCUS5445</name>
</gene>
<dbReference type="GO" id="GO:0042302">
    <property type="term" value="F:structural constituent of cuticle"/>
    <property type="evidence" value="ECO:0007669"/>
    <property type="project" value="InterPro"/>
</dbReference>
<dbReference type="SMART" id="SM01088">
    <property type="entry name" value="Col_cuticle_N"/>
    <property type="match status" value="1"/>
</dbReference>
<dbReference type="PANTHER" id="PTHR24637">
    <property type="entry name" value="COLLAGEN"/>
    <property type="match status" value="1"/>
</dbReference>
<keyword evidence="3" id="KW-0812">Transmembrane</keyword>